<evidence type="ECO:0008006" key="5">
    <source>
        <dbReference type="Google" id="ProtNLM"/>
    </source>
</evidence>
<keyword evidence="1" id="KW-1133">Transmembrane helix</keyword>
<keyword evidence="1" id="KW-0472">Membrane</keyword>
<dbReference type="PANTHER" id="PTHR35278:SF4">
    <property type="entry name" value="TRANSMEMBRANE PROTEIN"/>
    <property type="match status" value="1"/>
</dbReference>
<keyword evidence="4" id="KW-1185">Reference proteome</keyword>
<dbReference type="Proteomes" id="UP001634393">
    <property type="component" value="Unassembled WGS sequence"/>
</dbReference>
<evidence type="ECO:0000256" key="1">
    <source>
        <dbReference type="SAM" id="Phobius"/>
    </source>
</evidence>
<evidence type="ECO:0000256" key="2">
    <source>
        <dbReference type="SAM" id="SignalP"/>
    </source>
</evidence>
<gene>
    <name evidence="3" type="ORF">ACJIZ3_010079</name>
</gene>
<keyword evidence="1" id="KW-0812">Transmembrane</keyword>
<organism evidence="3 4">
    <name type="scientific">Penstemon smallii</name>
    <dbReference type="NCBI Taxonomy" id="265156"/>
    <lineage>
        <taxon>Eukaryota</taxon>
        <taxon>Viridiplantae</taxon>
        <taxon>Streptophyta</taxon>
        <taxon>Embryophyta</taxon>
        <taxon>Tracheophyta</taxon>
        <taxon>Spermatophyta</taxon>
        <taxon>Magnoliopsida</taxon>
        <taxon>eudicotyledons</taxon>
        <taxon>Gunneridae</taxon>
        <taxon>Pentapetalae</taxon>
        <taxon>asterids</taxon>
        <taxon>lamiids</taxon>
        <taxon>Lamiales</taxon>
        <taxon>Plantaginaceae</taxon>
        <taxon>Cheloneae</taxon>
        <taxon>Penstemon</taxon>
    </lineage>
</organism>
<accession>A0ABD3TFN8</accession>
<feature type="chain" id="PRO_5044773874" description="Secreted protein" evidence="2">
    <location>
        <begin position="23"/>
        <end position="166"/>
    </location>
</feature>
<comment type="caution">
    <text evidence="3">The sequence shown here is derived from an EMBL/GenBank/DDBJ whole genome shotgun (WGS) entry which is preliminary data.</text>
</comment>
<name>A0ABD3TFN8_9LAMI</name>
<keyword evidence="2" id="KW-0732">Signal</keyword>
<proteinExistence type="predicted"/>
<sequence length="166" mass="19482">MFNPVLVFFYLLFKIGICQCIAKSLCNMSCALCKTYRYALEDMTCFLWYKLTNIKRVNRRRRHQFRDVELGYSSTEEKNKISHFGQSSIITRKRKLFSEGKHTSAYPSRLRTIHVGRANNAKSEFFFLLSLTFSYFLFFGSLRSSKRTWARLPGKGEAGFNVHARK</sequence>
<protein>
    <recommendedName>
        <fullName evidence="5">Secreted protein</fullName>
    </recommendedName>
</protein>
<evidence type="ECO:0000313" key="4">
    <source>
        <dbReference type="Proteomes" id="UP001634393"/>
    </source>
</evidence>
<feature type="transmembrane region" description="Helical" evidence="1">
    <location>
        <begin position="125"/>
        <end position="142"/>
    </location>
</feature>
<reference evidence="3 4" key="1">
    <citation type="submission" date="2024-12" db="EMBL/GenBank/DDBJ databases">
        <title>The unique morphological basis and parallel evolutionary history of personate flowers in Penstemon.</title>
        <authorList>
            <person name="Depatie T.H."/>
            <person name="Wessinger C.A."/>
        </authorList>
    </citation>
    <scope>NUCLEOTIDE SEQUENCE [LARGE SCALE GENOMIC DNA]</scope>
    <source>
        <strain evidence="3">WTNN_2</strain>
        <tissue evidence="3">Leaf</tissue>
    </source>
</reference>
<dbReference type="EMBL" id="JBJXBP010000004">
    <property type="protein sequence ID" value="KAL3835343.1"/>
    <property type="molecule type" value="Genomic_DNA"/>
</dbReference>
<dbReference type="PANTHER" id="PTHR35278">
    <property type="entry name" value="TRANSMEMBRANE PROTEIN-RELATED"/>
    <property type="match status" value="1"/>
</dbReference>
<dbReference type="AlphaFoldDB" id="A0ABD3TFN8"/>
<feature type="signal peptide" evidence="2">
    <location>
        <begin position="1"/>
        <end position="22"/>
    </location>
</feature>
<evidence type="ECO:0000313" key="3">
    <source>
        <dbReference type="EMBL" id="KAL3835343.1"/>
    </source>
</evidence>